<dbReference type="PANTHER" id="PTHR31306:SF3">
    <property type="entry name" value="NUCLEOTIDE-DIPHOSPHO-SUGAR TRANSFERASE DOMAIN-CONTAINING PROTEIN"/>
    <property type="match status" value="1"/>
</dbReference>
<keyword evidence="1" id="KW-0328">Glycosyltransferase</keyword>
<keyword evidence="2" id="KW-0808">Transferase</keyword>
<feature type="transmembrane region" description="Helical" evidence="4">
    <location>
        <begin position="49"/>
        <end position="69"/>
    </location>
</feature>
<evidence type="ECO:0000256" key="2">
    <source>
        <dbReference type="ARBA" id="ARBA00022679"/>
    </source>
</evidence>
<dbReference type="AlphaFoldDB" id="A0A8K0L3V6"/>
<feature type="compositionally biased region" description="Polar residues" evidence="3">
    <location>
        <begin position="1"/>
        <end position="12"/>
    </location>
</feature>
<comment type="caution">
    <text evidence="5">The sequence shown here is derived from an EMBL/GenBank/DDBJ whole genome shotgun (WGS) entry which is preliminary data.</text>
</comment>
<proteinExistence type="predicted"/>
<sequence length="419" mass="48582">MMPATSDVSYSAVTKDDYEKDEEASNPEMRSFLHNHSRHTAWYDSRRSYVLALAASIVCITMFLVGFGFGKMDGHSQRSVPASVVKQLLHIEQAYVAKESSTHGSATSLGVGAAETNTIFDVLRSLPPIDLYQEYGMRHGELALYPEPLKDSICLVDVDTRKWKPHRVNKPKEPLHFGYFNHYLYAKLHGYTYKHMQVPELSNLNTTWVKVRELYRTTMMDECRFVVMVDGDVIFPDLRVPMEALLSHWNITQDIMIAGGIDLDNTHDVRGRPQFNTGFLVTQNTPLFPKMMQDWIDCPTDVKYKTCSQWRWKWAREQAAFSGYIRYDPDYSPYIRHIPVEDVHQGRFTKHYWGYSKRFLAKASKQALLDRFVPDIYKGLLDDWSRVHEHVTEDVYEDLQKYTHHPGVEEEGKNLAVPQ</sequence>
<keyword evidence="4" id="KW-0812">Transmembrane</keyword>
<evidence type="ECO:0008006" key="7">
    <source>
        <dbReference type="Google" id="ProtNLM"/>
    </source>
</evidence>
<evidence type="ECO:0000256" key="4">
    <source>
        <dbReference type="SAM" id="Phobius"/>
    </source>
</evidence>
<dbReference type="GO" id="GO:0000139">
    <property type="term" value="C:Golgi membrane"/>
    <property type="evidence" value="ECO:0007669"/>
    <property type="project" value="TreeGrafter"/>
</dbReference>
<keyword evidence="6" id="KW-1185">Reference proteome</keyword>
<evidence type="ECO:0000313" key="5">
    <source>
        <dbReference type="EMBL" id="KAG8627984.1"/>
    </source>
</evidence>
<organism evidence="5 6">
    <name type="scientific">Elsinoe batatas</name>
    <dbReference type="NCBI Taxonomy" id="2601811"/>
    <lineage>
        <taxon>Eukaryota</taxon>
        <taxon>Fungi</taxon>
        <taxon>Dikarya</taxon>
        <taxon>Ascomycota</taxon>
        <taxon>Pezizomycotina</taxon>
        <taxon>Dothideomycetes</taxon>
        <taxon>Dothideomycetidae</taxon>
        <taxon>Myriangiales</taxon>
        <taxon>Elsinoaceae</taxon>
        <taxon>Elsinoe</taxon>
    </lineage>
</organism>
<dbReference type="GO" id="GO:0006487">
    <property type="term" value="P:protein N-linked glycosylation"/>
    <property type="evidence" value="ECO:0007669"/>
    <property type="project" value="TreeGrafter"/>
</dbReference>
<evidence type="ECO:0000256" key="1">
    <source>
        <dbReference type="ARBA" id="ARBA00022676"/>
    </source>
</evidence>
<evidence type="ECO:0000256" key="3">
    <source>
        <dbReference type="SAM" id="MobiDB-lite"/>
    </source>
</evidence>
<dbReference type="Proteomes" id="UP000809789">
    <property type="component" value="Unassembled WGS sequence"/>
</dbReference>
<feature type="region of interest" description="Disordered" evidence="3">
    <location>
        <begin position="1"/>
        <end position="30"/>
    </location>
</feature>
<dbReference type="GO" id="GO:0016757">
    <property type="term" value="F:glycosyltransferase activity"/>
    <property type="evidence" value="ECO:0007669"/>
    <property type="project" value="UniProtKB-KW"/>
</dbReference>
<dbReference type="PANTHER" id="PTHR31306">
    <property type="entry name" value="ALPHA-1,6-MANNOSYLTRANSFERASE MNN11-RELATED"/>
    <property type="match status" value="1"/>
</dbReference>
<reference evidence="5" key="1">
    <citation type="submission" date="2021-07" db="EMBL/GenBank/DDBJ databases">
        <title>Elsinoe batatas strain:CRI-CJ2 Genome sequencing and assembly.</title>
        <authorList>
            <person name="Huang L."/>
        </authorList>
    </citation>
    <scope>NUCLEOTIDE SEQUENCE</scope>
    <source>
        <strain evidence="5">CRI-CJ2</strain>
    </source>
</reference>
<keyword evidence="4" id="KW-0472">Membrane</keyword>
<evidence type="ECO:0000313" key="6">
    <source>
        <dbReference type="Proteomes" id="UP000809789"/>
    </source>
</evidence>
<dbReference type="OrthoDB" id="3763672at2759"/>
<name>A0A8K0L3V6_9PEZI</name>
<protein>
    <recommendedName>
        <fullName evidence="7">Nucleotide-diphospho-sugar transferase domain-containing protein</fullName>
    </recommendedName>
</protein>
<gene>
    <name evidence="5" type="ORF">KVT40_003857</name>
</gene>
<accession>A0A8K0L3V6</accession>
<dbReference type="InterPro" id="IPR008630">
    <property type="entry name" value="Glyco_trans_34"/>
</dbReference>
<dbReference type="EMBL" id="JAESVG020000004">
    <property type="protein sequence ID" value="KAG8627984.1"/>
    <property type="molecule type" value="Genomic_DNA"/>
</dbReference>
<keyword evidence="4" id="KW-1133">Transmembrane helix</keyword>